<accession>A0AAJ2NNQ6</accession>
<evidence type="ECO:0000313" key="3">
    <source>
        <dbReference type="Proteomes" id="UP001285636"/>
    </source>
</evidence>
<dbReference type="EMBL" id="JAWJAY010000002">
    <property type="protein sequence ID" value="MDV2885648.1"/>
    <property type="molecule type" value="Genomic_DNA"/>
</dbReference>
<dbReference type="AlphaFoldDB" id="A0AAJ2NNQ6"/>
<name>A0AAJ2NNQ6_ALKPS</name>
<feature type="domain" description="DUF2268" evidence="1">
    <location>
        <begin position="83"/>
        <end position="273"/>
    </location>
</feature>
<gene>
    <name evidence="2" type="ORF">RYX45_10705</name>
</gene>
<dbReference type="InterPro" id="IPR018728">
    <property type="entry name" value="DUF2268"/>
</dbReference>
<sequence length="281" mass="32760">MIRIGIVRTDKWLTLYLAEWKKKSNLMQKIAWHQKMLISPLEKVSDSLPDTNKLQQHFIQSGLILPEEDSHQDINEMLERNYWKVISTHYQQLKQKWSAHDAGVYIFPASKDQASIQSLGGKNGLTIDRFIFLFLTNGLSNSELKAIITHEYHHIFRLSVTEETEESITFLESMIMEGLAELAVSQEVGRDYTAVWTKELSLKQMKRVFKEWLEPHLFTRGRKDHHTLLYGGGPYHVPRWLGYRCGYLIVEQAYKTFNERSIKTVTEIPAEDWLSASGFLK</sequence>
<dbReference type="GO" id="GO:0006508">
    <property type="term" value="P:proteolysis"/>
    <property type="evidence" value="ECO:0007669"/>
    <property type="project" value="UniProtKB-KW"/>
</dbReference>
<protein>
    <submittedName>
        <fullName evidence="2">DUF2268 domain-containing putative Zn-dependent protease</fullName>
    </submittedName>
</protein>
<dbReference type="Proteomes" id="UP001285636">
    <property type="component" value="Unassembled WGS sequence"/>
</dbReference>
<keyword evidence="2" id="KW-0378">Hydrolase</keyword>
<keyword evidence="2" id="KW-0645">Protease</keyword>
<dbReference type="GO" id="GO:0008233">
    <property type="term" value="F:peptidase activity"/>
    <property type="evidence" value="ECO:0007669"/>
    <property type="project" value="UniProtKB-KW"/>
</dbReference>
<reference evidence="2" key="1">
    <citation type="submission" date="2023-10" db="EMBL/GenBank/DDBJ databases">
        <title>Screening of Alkalihalophilus pseudofirmusBZ-TG-HK211 and Its Alleviation of Salt Stress on Rapeseed Growth.</title>
        <authorList>
            <person name="Zhao B."/>
            <person name="Guo T."/>
        </authorList>
    </citation>
    <scope>NUCLEOTIDE SEQUENCE</scope>
    <source>
        <strain evidence="2">BZ-TG-HK211</strain>
    </source>
</reference>
<evidence type="ECO:0000313" key="2">
    <source>
        <dbReference type="EMBL" id="MDV2885648.1"/>
    </source>
</evidence>
<dbReference type="Pfam" id="PF10026">
    <property type="entry name" value="DUF2268"/>
    <property type="match status" value="1"/>
</dbReference>
<evidence type="ECO:0000259" key="1">
    <source>
        <dbReference type="Pfam" id="PF10026"/>
    </source>
</evidence>
<proteinExistence type="predicted"/>
<organism evidence="2 3">
    <name type="scientific">Alkalihalophilus pseudofirmus</name>
    <name type="common">Bacillus pseudofirmus</name>
    <dbReference type="NCBI Taxonomy" id="79885"/>
    <lineage>
        <taxon>Bacteria</taxon>
        <taxon>Bacillati</taxon>
        <taxon>Bacillota</taxon>
        <taxon>Bacilli</taxon>
        <taxon>Bacillales</taxon>
        <taxon>Bacillaceae</taxon>
        <taxon>Alkalihalophilus</taxon>
    </lineage>
</organism>
<comment type="caution">
    <text evidence="2">The sequence shown here is derived from an EMBL/GenBank/DDBJ whole genome shotgun (WGS) entry which is preliminary data.</text>
</comment>
<dbReference type="RefSeq" id="WP_289234809.1">
    <property type="nucleotide sequence ID" value="NZ_CP117835.1"/>
</dbReference>